<dbReference type="SUPFAM" id="SSF109854">
    <property type="entry name" value="DinB/YfiT-like putative metalloenzymes"/>
    <property type="match status" value="1"/>
</dbReference>
<evidence type="ECO:0000313" key="3">
    <source>
        <dbReference type="Proteomes" id="UP000236379"/>
    </source>
</evidence>
<dbReference type="Proteomes" id="UP000236379">
    <property type="component" value="Unassembled WGS sequence"/>
</dbReference>
<comment type="caution">
    <text evidence="2">The sequence shown here is derived from an EMBL/GenBank/DDBJ whole genome shotgun (WGS) entry which is preliminary data.</text>
</comment>
<feature type="domain" description="DinB-like" evidence="1">
    <location>
        <begin position="35"/>
        <end position="160"/>
    </location>
</feature>
<keyword evidence="3" id="KW-1185">Reference proteome</keyword>
<proteinExistence type="predicted"/>
<accession>A0A2K3UX34</accession>
<dbReference type="Pfam" id="PF12867">
    <property type="entry name" value="DinB_2"/>
    <property type="match status" value="1"/>
</dbReference>
<dbReference type="InterPro" id="IPR024775">
    <property type="entry name" value="DinB-like"/>
</dbReference>
<dbReference type="OrthoDB" id="65762at2"/>
<sequence length="178" mass="19306">MTREELLDALAQTRNEVGAYLLALSPADFVDGSAERWSPAHVADHLIRSNAPVVRGLGARDRLPTRNPAGSSRSYADLQTAYRAALAGGAKASGRFLPEPVGDQTALVTRYESTLSDLIRALDDWSEADLDAYAMLHPVLGELSVREMLQFTLLHNRHHLDGVRAVPGEAAPPEQSEP</sequence>
<dbReference type="AlphaFoldDB" id="A0A2K3UX34"/>
<evidence type="ECO:0000313" key="2">
    <source>
        <dbReference type="EMBL" id="PNY81097.1"/>
    </source>
</evidence>
<protein>
    <recommendedName>
        <fullName evidence="1">DinB-like domain-containing protein</fullName>
    </recommendedName>
</protein>
<gene>
    <name evidence="2" type="ORF">CVO96_06650</name>
</gene>
<name>A0A2K3UX34_9DEIO</name>
<organism evidence="2 3">
    <name type="scientific">Deinococcus koreensis</name>
    <dbReference type="NCBI Taxonomy" id="2054903"/>
    <lineage>
        <taxon>Bacteria</taxon>
        <taxon>Thermotogati</taxon>
        <taxon>Deinococcota</taxon>
        <taxon>Deinococci</taxon>
        <taxon>Deinococcales</taxon>
        <taxon>Deinococcaceae</taxon>
        <taxon>Deinococcus</taxon>
    </lineage>
</organism>
<dbReference type="EMBL" id="PPPD01000001">
    <property type="protein sequence ID" value="PNY81097.1"/>
    <property type="molecule type" value="Genomic_DNA"/>
</dbReference>
<dbReference type="InterPro" id="IPR034660">
    <property type="entry name" value="DinB/YfiT-like"/>
</dbReference>
<evidence type="ECO:0000259" key="1">
    <source>
        <dbReference type="Pfam" id="PF12867"/>
    </source>
</evidence>
<reference evidence="2 3" key="1">
    <citation type="submission" date="2018-01" db="EMBL/GenBank/DDBJ databases">
        <title>Deinococcus koreensis sp. nov., a radiation-resistant bacterium isolated from river water.</title>
        <authorList>
            <person name="Choi A."/>
        </authorList>
    </citation>
    <scope>NUCLEOTIDE SEQUENCE [LARGE SCALE GENOMIC DNA]</scope>
    <source>
        <strain evidence="2 3">SJW1-2</strain>
    </source>
</reference>
<dbReference type="RefSeq" id="WP_103311540.1">
    <property type="nucleotide sequence ID" value="NZ_PPPD01000001.1"/>
</dbReference>
<dbReference type="Gene3D" id="1.20.120.450">
    <property type="entry name" value="dinb family like domain"/>
    <property type="match status" value="1"/>
</dbReference>